<organism evidence="1 2">
    <name type="scientific">Lentzea cavernae</name>
    <dbReference type="NCBI Taxonomy" id="2020703"/>
    <lineage>
        <taxon>Bacteria</taxon>
        <taxon>Bacillati</taxon>
        <taxon>Actinomycetota</taxon>
        <taxon>Actinomycetes</taxon>
        <taxon>Pseudonocardiales</taxon>
        <taxon>Pseudonocardiaceae</taxon>
        <taxon>Lentzea</taxon>
    </lineage>
</organism>
<accession>A0ABQ3MSV9</accession>
<dbReference type="Proteomes" id="UP000605568">
    <property type="component" value="Unassembled WGS sequence"/>
</dbReference>
<sequence>MDNRNFNRARFDAWHAICELIDSCFVSTGTQDVISRQQHARATAEALLAQHGTAGETALLFCFTDICGALTQLAARSAKRPPEVVLNLLRLLPRELDFEPRNDV</sequence>
<comment type="caution">
    <text evidence="1">The sequence shown here is derived from an EMBL/GenBank/DDBJ whole genome shotgun (WGS) entry which is preliminary data.</text>
</comment>
<protein>
    <submittedName>
        <fullName evidence="1">Uncharacterized protein</fullName>
    </submittedName>
</protein>
<proteinExistence type="predicted"/>
<gene>
    <name evidence="1" type="ORF">GCM10017774_86570</name>
</gene>
<evidence type="ECO:0000313" key="1">
    <source>
        <dbReference type="EMBL" id="GHH61117.1"/>
    </source>
</evidence>
<evidence type="ECO:0000313" key="2">
    <source>
        <dbReference type="Proteomes" id="UP000605568"/>
    </source>
</evidence>
<dbReference type="EMBL" id="BNAR01000025">
    <property type="protein sequence ID" value="GHH61117.1"/>
    <property type="molecule type" value="Genomic_DNA"/>
</dbReference>
<reference evidence="2" key="1">
    <citation type="journal article" date="2019" name="Int. J. Syst. Evol. Microbiol.">
        <title>The Global Catalogue of Microorganisms (GCM) 10K type strain sequencing project: providing services to taxonomists for standard genome sequencing and annotation.</title>
        <authorList>
            <consortium name="The Broad Institute Genomics Platform"/>
            <consortium name="The Broad Institute Genome Sequencing Center for Infectious Disease"/>
            <person name="Wu L."/>
            <person name="Ma J."/>
        </authorList>
    </citation>
    <scope>NUCLEOTIDE SEQUENCE [LARGE SCALE GENOMIC DNA]</scope>
    <source>
        <strain evidence="2">CGMCC 4.7367</strain>
    </source>
</reference>
<dbReference type="RefSeq" id="WP_191305249.1">
    <property type="nucleotide sequence ID" value="NZ_BNAR01000025.1"/>
</dbReference>
<keyword evidence="2" id="KW-1185">Reference proteome</keyword>
<name>A0ABQ3MSV9_9PSEU</name>